<evidence type="ECO:0000256" key="6">
    <source>
        <dbReference type="ARBA" id="ARBA00023136"/>
    </source>
</evidence>
<dbReference type="GO" id="GO:0005886">
    <property type="term" value="C:plasma membrane"/>
    <property type="evidence" value="ECO:0007669"/>
    <property type="project" value="UniProtKB-SubCell"/>
</dbReference>
<dbReference type="Pfam" id="PF00691">
    <property type="entry name" value="OmpA"/>
    <property type="match status" value="1"/>
</dbReference>
<sequence>MSLADRIDALRRQRQQRQAAARAPSAPIRAPLHEGGRYARWHVDTQVEPESESWLLTYLDLLTLLLAMLVVLLGVSQLPSRAPAASLPVQLLGLLASPAGAANAAQTPPGDMTALLPMPDLPGLSAARETFAPLSGLAGIAQPAPAAEPAATPDAPASPAEPAPPEPQPPSIAELGLDGLGDDVDVIVNEKSISFRISNELLFPSGQAMLSPNGLRVIARMAGVINRSQGHPVSVEGHSDPVPIQTRQFPSNWELSAGRATSVLRELVRGGVDPARLRAVGYADTRPIAPNDTAAGRAANRRVELIMEITPRTDATKAREANKPPQG</sequence>
<evidence type="ECO:0000313" key="10">
    <source>
        <dbReference type="EMBL" id="OZI25160.1"/>
    </source>
</evidence>
<dbReference type="PROSITE" id="PS51123">
    <property type="entry name" value="OMPA_2"/>
    <property type="match status" value="1"/>
</dbReference>
<feature type="compositionally biased region" description="Low complexity" evidence="8">
    <location>
        <begin position="143"/>
        <end position="158"/>
    </location>
</feature>
<feature type="domain" description="OmpA-like" evidence="9">
    <location>
        <begin position="190"/>
        <end position="311"/>
    </location>
</feature>
<evidence type="ECO:0000256" key="7">
    <source>
        <dbReference type="PROSITE-ProRule" id="PRU00473"/>
    </source>
</evidence>
<evidence type="ECO:0000256" key="4">
    <source>
        <dbReference type="ARBA" id="ARBA00022692"/>
    </source>
</evidence>
<comment type="caution">
    <text evidence="10">The sequence shown here is derived from an EMBL/GenBank/DDBJ whole genome shotgun (WGS) entry which is preliminary data.</text>
</comment>
<evidence type="ECO:0000259" key="9">
    <source>
        <dbReference type="PROSITE" id="PS51123"/>
    </source>
</evidence>
<evidence type="ECO:0000256" key="5">
    <source>
        <dbReference type="ARBA" id="ARBA00022989"/>
    </source>
</evidence>
<dbReference type="Proteomes" id="UP000216947">
    <property type="component" value="Unassembled WGS sequence"/>
</dbReference>
<name>A0A261RKP1_9BORD</name>
<dbReference type="Gene3D" id="3.30.1330.60">
    <property type="entry name" value="OmpA-like domain"/>
    <property type="match status" value="1"/>
</dbReference>
<keyword evidence="5" id="KW-1133">Transmembrane helix</keyword>
<keyword evidence="4" id="KW-0812">Transmembrane</keyword>
<evidence type="ECO:0000256" key="8">
    <source>
        <dbReference type="SAM" id="MobiDB-lite"/>
    </source>
</evidence>
<organism evidence="10 11">
    <name type="scientific">Bordetella genomosp. 7</name>
    <dbReference type="NCBI Taxonomy" id="1416805"/>
    <lineage>
        <taxon>Bacteria</taxon>
        <taxon>Pseudomonadati</taxon>
        <taxon>Pseudomonadota</taxon>
        <taxon>Betaproteobacteria</taxon>
        <taxon>Burkholderiales</taxon>
        <taxon>Alcaligenaceae</taxon>
        <taxon>Bordetella</taxon>
    </lineage>
</organism>
<comment type="similarity">
    <text evidence="2">Belongs to the MotB family.</text>
</comment>
<accession>A0A261RKP1</accession>
<dbReference type="Pfam" id="PF13677">
    <property type="entry name" value="MotB_plug"/>
    <property type="match status" value="1"/>
</dbReference>
<dbReference type="InterPro" id="IPR036737">
    <property type="entry name" value="OmpA-like_sf"/>
</dbReference>
<feature type="compositionally biased region" description="Pro residues" evidence="8">
    <location>
        <begin position="159"/>
        <end position="170"/>
    </location>
</feature>
<dbReference type="SUPFAM" id="SSF103088">
    <property type="entry name" value="OmpA-like"/>
    <property type="match status" value="1"/>
</dbReference>
<dbReference type="InterPro" id="IPR025713">
    <property type="entry name" value="MotB-like_N_dom"/>
</dbReference>
<reference evidence="11" key="1">
    <citation type="submission" date="2017-05" db="EMBL/GenBank/DDBJ databases">
        <title>Complete and WGS of Bordetella genogroups.</title>
        <authorList>
            <person name="Spilker T."/>
            <person name="Lipuma J."/>
        </authorList>
    </citation>
    <scope>NUCLEOTIDE SEQUENCE [LARGE SCALE GENOMIC DNA]</scope>
    <source>
        <strain evidence="11">AU18089</strain>
    </source>
</reference>
<comment type="subcellular location">
    <subcellularLocation>
        <location evidence="1">Cell membrane</location>
        <topology evidence="1">Single-pass membrane protein</topology>
    </subcellularLocation>
</comment>
<proteinExistence type="inferred from homology"/>
<dbReference type="CDD" id="cd07185">
    <property type="entry name" value="OmpA_C-like"/>
    <property type="match status" value="1"/>
</dbReference>
<dbReference type="InterPro" id="IPR006665">
    <property type="entry name" value="OmpA-like"/>
</dbReference>
<dbReference type="PANTHER" id="PTHR30329:SF21">
    <property type="entry name" value="LIPOPROTEIN YIAD-RELATED"/>
    <property type="match status" value="1"/>
</dbReference>
<dbReference type="PANTHER" id="PTHR30329">
    <property type="entry name" value="STATOR ELEMENT OF FLAGELLAR MOTOR COMPLEX"/>
    <property type="match status" value="1"/>
</dbReference>
<evidence type="ECO:0000256" key="1">
    <source>
        <dbReference type="ARBA" id="ARBA00004162"/>
    </source>
</evidence>
<dbReference type="InterPro" id="IPR050330">
    <property type="entry name" value="Bact_OuterMem_StrucFunc"/>
</dbReference>
<feature type="region of interest" description="Disordered" evidence="8">
    <location>
        <begin position="143"/>
        <end position="176"/>
    </location>
</feature>
<keyword evidence="6 7" id="KW-0472">Membrane</keyword>
<keyword evidence="3" id="KW-1003">Cell membrane</keyword>
<evidence type="ECO:0000313" key="11">
    <source>
        <dbReference type="Proteomes" id="UP000216947"/>
    </source>
</evidence>
<evidence type="ECO:0000256" key="2">
    <source>
        <dbReference type="ARBA" id="ARBA00008914"/>
    </source>
</evidence>
<dbReference type="EMBL" id="NEVK01000003">
    <property type="protein sequence ID" value="OZI25160.1"/>
    <property type="molecule type" value="Genomic_DNA"/>
</dbReference>
<keyword evidence="11" id="KW-1185">Reference proteome</keyword>
<dbReference type="AlphaFoldDB" id="A0A261RKP1"/>
<gene>
    <name evidence="10" type="ORF">CAL19_06750</name>
</gene>
<evidence type="ECO:0000256" key="3">
    <source>
        <dbReference type="ARBA" id="ARBA00022475"/>
    </source>
</evidence>
<dbReference type="RefSeq" id="WP_094796329.1">
    <property type="nucleotide sequence ID" value="NZ_NEVK01000003.1"/>
</dbReference>
<protein>
    <recommendedName>
        <fullName evidence="9">OmpA-like domain-containing protein</fullName>
    </recommendedName>
</protein>